<reference evidence="1 2" key="1">
    <citation type="submission" date="2018-06" db="EMBL/GenBank/DDBJ databases">
        <title>Genome Sequence of the Brown Rot Fungal Pathogen Monilinia fructigena.</title>
        <authorList>
            <person name="Landi L."/>
            <person name="De Miccolis Angelini R.M."/>
            <person name="Pollastro S."/>
            <person name="Abate D."/>
            <person name="Faretra F."/>
            <person name="Romanazzi G."/>
        </authorList>
    </citation>
    <scope>NUCLEOTIDE SEQUENCE [LARGE SCALE GENOMIC DNA]</scope>
    <source>
        <strain evidence="1 2">Mfrg269</strain>
    </source>
</reference>
<name>A0A395J2F2_9HELO</name>
<gene>
    <name evidence="1" type="ORF">DID88_006345</name>
</gene>
<dbReference type="Proteomes" id="UP000249056">
    <property type="component" value="Unassembled WGS sequence"/>
</dbReference>
<keyword evidence="2" id="KW-1185">Reference proteome</keyword>
<sequence>MTTTSSTATATDQDSNAAKEKLTITSEISRLLPSALFLRGSDWNALNFTPYESKACKAAFDKLCLLAWESFNLSSWRIESELGIISSEWAVKKKAPGKAIMRDALPEAMKFGWQVPL</sequence>
<proteinExistence type="predicted"/>
<evidence type="ECO:0000313" key="1">
    <source>
        <dbReference type="EMBL" id="RAL66660.1"/>
    </source>
</evidence>
<organism evidence="1 2">
    <name type="scientific">Monilinia fructigena</name>
    <dbReference type="NCBI Taxonomy" id="38457"/>
    <lineage>
        <taxon>Eukaryota</taxon>
        <taxon>Fungi</taxon>
        <taxon>Dikarya</taxon>
        <taxon>Ascomycota</taxon>
        <taxon>Pezizomycotina</taxon>
        <taxon>Leotiomycetes</taxon>
        <taxon>Helotiales</taxon>
        <taxon>Sclerotiniaceae</taxon>
        <taxon>Monilinia</taxon>
    </lineage>
</organism>
<protein>
    <submittedName>
        <fullName evidence="1">Uncharacterized protein</fullName>
    </submittedName>
</protein>
<evidence type="ECO:0000313" key="2">
    <source>
        <dbReference type="Proteomes" id="UP000249056"/>
    </source>
</evidence>
<dbReference type="AlphaFoldDB" id="A0A395J2F2"/>
<dbReference type="OrthoDB" id="3513424at2759"/>
<comment type="caution">
    <text evidence="1">The sequence shown here is derived from an EMBL/GenBank/DDBJ whole genome shotgun (WGS) entry which is preliminary data.</text>
</comment>
<accession>A0A395J2F2</accession>
<dbReference type="EMBL" id="QKRW01000006">
    <property type="protein sequence ID" value="RAL66660.1"/>
    <property type="molecule type" value="Genomic_DNA"/>
</dbReference>